<keyword evidence="2" id="KW-1185">Reference proteome</keyword>
<dbReference type="InParanoid" id="D6TS30"/>
<reference evidence="1 2" key="1">
    <citation type="journal article" date="2011" name="Stand. Genomic Sci.">
        <title>Non-contiguous finished genome sequence and contextual data of the filamentous soil bacterium Ktedonobacter racemifer type strain (SOSP1-21).</title>
        <authorList>
            <person name="Chang Y.J."/>
            <person name="Land M."/>
            <person name="Hauser L."/>
            <person name="Chertkov O."/>
            <person name="Del Rio T.G."/>
            <person name="Nolan M."/>
            <person name="Copeland A."/>
            <person name="Tice H."/>
            <person name="Cheng J.F."/>
            <person name="Lucas S."/>
            <person name="Han C."/>
            <person name="Goodwin L."/>
            <person name="Pitluck S."/>
            <person name="Ivanova N."/>
            <person name="Ovchinikova G."/>
            <person name="Pati A."/>
            <person name="Chen A."/>
            <person name="Palaniappan K."/>
            <person name="Mavromatis K."/>
            <person name="Liolios K."/>
            <person name="Brettin T."/>
            <person name="Fiebig A."/>
            <person name="Rohde M."/>
            <person name="Abt B."/>
            <person name="Goker M."/>
            <person name="Detter J.C."/>
            <person name="Woyke T."/>
            <person name="Bristow J."/>
            <person name="Eisen J.A."/>
            <person name="Markowitz V."/>
            <person name="Hugenholtz P."/>
            <person name="Kyrpides N.C."/>
            <person name="Klenk H.P."/>
            <person name="Lapidus A."/>
        </authorList>
    </citation>
    <scope>NUCLEOTIDE SEQUENCE [LARGE SCALE GENOMIC DNA]</scope>
    <source>
        <strain evidence="2">DSM 44963</strain>
    </source>
</reference>
<name>D6TS30_KTERA</name>
<organism evidence="1 2">
    <name type="scientific">Ktedonobacter racemifer DSM 44963</name>
    <dbReference type="NCBI Taxonomy" id="485913"/>
    <lineage>
        <taxon>Bacteria</taxon>
        <taxon>Bacillati</taxon>
        <taxon>Chloroflexota</taxon>
        <taxon>Ktedonobacteria</taxon>
        <taxon>Ktedonobacterales</taxon>
        <taxon>Ktedonobacteraceae</taxon>
        <taxon>Ktedonobacter</taxon>
    </lineage>
</organism>
<protein>
    <submittedName>
        <fullName evidence="1">Uncharacterized protein</fullName>
    </submittedName>
</protein>
<gene>
    <name evidence="1" type="ORF">Krac_7375</name>
</gene>
<dbReference type="Proteomes" id="UP000004508">
    <property type="component" value="Unassembled WGS sequence"/>
</dbReference>
<accession>D6TS30</accession>
<comment type="caution">
    <text evidence="1">The sequence shown here is derived from an EMBL/GenBank/DDBJ whole genome shotgun (WGS) entry which is preliminary data.</text>
</comment>
<sequence length="49" mass="5117">MLSVELVYAVKQAFRSEAPASKSTPPTDGNCCDPESGCCSTPGVLLSRI</sequence>
<dbReference type="RefSeq" id="WP_007910122.1">
    <property type="nucleotide sequence ID" value="NZ_ADVG01000002.1"/>
</dbReference>
<evidence type="ECO:0000313" key="1">
    <source>
        <dbReference type="EMBL" id="EFH86103.1"/>
    </source>
</evidence>
<dbReference type="AlphaFoldDB" id="D6TS30"/>
<proteinExistence type="predicted"/>
<dbReference type="EMBL" id="ADVG01000002">
    <property type="protein sequence ID" value="EFH86103.1"/>
    <property type="molecule type" value="Genomic_DNA"/>
</dbReference>
<evidence type="ECO:0000313" key="2">
    <source>
        <dbReference type="Proteomes" id="UP000004508"/>
    </source>
</evidence>